<accession>A0A401Z6C5</accession>
<evidence type="ECO:0000313" key="1">
    <source>
        <dbReference type="EMBL" id="GCE02376.1"/>
    </source>
</evidence>
<protein>
    <submittedName>
        <fullName evidence="1">Uncharacterized protein</fullName>
    </submittedName>
</protein>
<proteinExistence type="predicted"/>
<gene>
    <name evidence="1" type="ORF">EHYA_10153</name>
</gene>
<dbReference type="EMBL" id="BIFH01000063">
    <property type="protein sequence ID" value="GCE02376.1"/>
    <property type="molecule type" value="Genomic_DNA"/>
</dbReference>
<reference evidence="1 2" key="1">
    <citation type="submission" date="2018-12" db="EMBL/GenBank/DDBJ databases">
        <title>Draft genome sequence of Embleya hyalina NBRC 13850T.</title>
        <authorList>
            <person name="Komaki H."/>
            <person name="Hosoyama A."/>
            <person name="Kimura A."/>
            <person name="Ichikawa N."/>
            <person name="Tamura T."/>
        </authorList>
    </citation>
    <scope>NUCLEOTIDE SEQUENCE [LARGE SCALE GENOMIC DNA]</scope>
    <source>
        <strain evidence="1 2">NBRC 13850</strain>
    </source>
</reference>
<sequence length="74" mass="8409">MAYAPYRAQPPNRCSDRQPRSLVRWLRAAITRRPGLAKPIRFLTGTVPPDYVPADWRARLPNPADRTESGLAHD</sequence>
<organism evidence="1 2">
    <name type="scientific">Embleya hyalina</name>
    <dbReference type="NCBI Taxonomy" id="516124"/>
    <lineage>
        <taxon>Bacteria</taxon>
        <taxon>Bacillati</taxon>
        <taxon>Actinomycetota</taxon>
        <taxon>Actinomycetes</taxon>
        <taxon>Kitasatosporales</taxon>
        <taxon>Streptomycetaceae</taxon>
        <taxon>Embleya</taxon>
    </lineage>
</organism>
<comment type="caution">
    <text evidence="1">The sequence shown here is derived from an EMBL/GenBank/DDBJ whole genome shotgun (WGS) entry which is preliminary data.</text>
</comment>
<dbReference type="AlphaFoldDB" id="A0A401Z6C5"/>
<evidence type="ECO:0000313" key="2">
    <source>
        <dbReference type="Proteomes" id="UP000286931"/>
    </source>
</evidence>
<dbReference type="Proteomes" id="UP000286931">
    <property type="component" value="Unassembled WGS sequence"/>
</dbReference>
<name>A0A401Z6C5_9ACTN</name>
<keyword evidence="2" id="KW-1185">Reference proteome</keyword>